<dbReference type="CDD" id="cd00093">
    <property type="entry name" value="HTH_XRE"/>
    <property type="match status" value="1"/>
</dbReference>
<accession>A0A174ACE4</accession>
<dbReference type="EMBL" id="CYZT01000021">
    <property type="protein sequence ID" value="CUN85168.1"/>
    <property type="molecule type" value="Genomic_DNA"/>
</dbReference>
<evidence type="ECO:0000313" key="3">
    <source>
        <dbReference type="EMBL" id="CUN85168.1"/>
    </source>
</evidence>
<dbReference type="PROSITE" id="PS50943">
    <property type="entry name" value="HTH_CROC1"/>
    <property type="match status" value="1"/>
</dbReference>
<evidence type="ECO:0000313" key="4">
    <source>
        <dbReference type="Proteomes" id="UP000095746"/>
    </source>
</evidence>
<dbReference type="InterPro" id="IPR010982">
    <property type="entry name" value="Lambda_DNA-bd_dom_sf"/>
</dbReference>
<dbReference type="SMART" id="SM00530">
    <property type="entry name" value="HTH_XRE"/>
    <property type="match status" value="1"/>
</dbReference>
<dbReference type="InterPro" id="IPR001387">
    <property type="entry name" value="Cro/C1-type_HTH"/>
</dbReference>
<dbReference type="PANTHER" id="PTHR46558:SF11">
    <property type="entry name" value="HTH-TYPE TRANSCRIPTIONAL REGULATOR XRE"/>
    <property type="match status" value="1"/>
</dbReference>
<protein>
    <submittedName>
        <fullName evidence="3">Helix-turn-helix</fullName>
    </submittedName>
</protein>
<dbReference type="AlphaFoldDB" id="A0A174ACE4"/>
<proteinExistence type="predicted"/>
<dbReference type="SUPFAM" id="SSF47413">
    <property type="entry name" value="lambda repressor-like DNA-binding domains"/>
    <property type="match status" value="1"/>
</dbReference>
<dbReference type="PANTHER" id="PTHR46558">
    <property type="entry name" value="TRACRIPTIONAL REGULATORY PROTEIN-RELATED-RELATED"/>
    <property type="match status" value="1"/>
</dbReference>
<evidence type="ECO:0000259" key="2">
    <source>
        <dbReference type="PROSITE" id="PS50943"/>
    </source>
</evidence>
<keyword evidence="1" id="KW-0238">DNA-binding</keyword>
<dbReference type="GO" id="GO:0003677">
    <property type="term" value="F:DNA binding"/>
    <property type="evidence" value="ECO:0007669"/>
    <property type="project" value="UniProtKB-KW"/>
</dbReference>
<dbReference type="Pfam" id="PF01381">
    <property type="entry name" value="HTH_3"/>
    <property type="match status" value="1"/>
</dbReference>
<evidence type="ECO:0000256" key="1">
    <source>
        <dbReference type="ARBA" id="ARBA00023125"/>
    </source>
</evidence>
<reference evidence="3 4" key="1">
    <citation type="submission" date="2015-09" db="EMBL/GenBank/DDBJ databases">
        <authorList>
            <consortium name="Pathogen Informatics"/>
        </authorList>
    </citation>
    <scope>NUCLEOTIDE SEQUENCE [LARGE SCALE GENOMIC DNA]</scope>
    <source>
        <strain evidence="3 4">2789STDY5608854</strain>
    </source>
</reference>
<organism evidence="3 4">
    <name type="scientific">Flavonifractor plautii</name>
    <name type="common">Fusobacterium plautii</name>
    <dbReference type="NCBI Taxonomy" id="292800"/>
    <lineage>
        <taxon>Bacteria</taxon>
        <taxon>Bacillati</taxon>
        <taxon>Bacillota</taxon>
        <taxon>Clostridia</taxon>
        <taxon>Eubacteriales</taxon>
        <taxon>Oscillospiraceae</taxon>
        <taxon>Flavonifractor</taxon>
    </lineage>
</organism>
<name>A0A174ACE4_FLAPL</name>
<feature type="domain" description="HTH cro/C1-type" evidence="2">
    <location>
        <begin position="18"/>
        <end position="72"/>
    </location>
</feature>
<dbReference type="Proteomes" id="UP000095746">
    <property type="component" value="Unassembled WGS sequence"/>
</dbReference>
<dbReference type="Gene3D" id="1.10.260.40">
    <property type="entry name" value="lambda repressor-like DNA-binding domains"/>
    <property type="match status" value="1"/>
</dbReference>
<gene>
    <name evidence="3" type="ORF">ERS852411_00586</name>
</gene>
<sequence length="130" mass="14901">MYAILSKGVAMKSVMELLYELRVDHDLTQAEVGAVLGISQQHYSKYETGEYELPLRHFISLANYYQVSADYLIGRHHNLELKEEEMVYLTDQYSCGNLLRGVMGLSTKGRQAVLEYVHLLQLKEQSKNAD</sequence>